<accession>A0A8J2KB81</accession>
<sequence length="311" mass="36371">MLSEQNSRSFKRRGKKPARIELVLPQNVQVDMEQAQFMELSLLLENDYVGSDNRPAPKLRDFRIAGFTELFHLEELNRCLKCSGANCKIRPSPTSYAFCENFHLFCGGCIQNLPFCWMRDSDERLCQKKFCTAEIPVYTDCLTRSPFPCQFTGCKTGSESFEEMILHLRHRHRSIFVERPVTAVSLRIPWVSTVVDDYTWIPVIFKTNDVYVLLTLKLKYGTLYQWVYVEDERPREDRDEIYILSGFEIAEREITMLKEDPPQCLSTPISKITDDPNCFAVDFDDFYEEHLMLDGQKQIPYFIFDLDIALL</sequence>
<reference evidence="1" key="1">
    <citation type="submission" date="2021-06" db="EMBL/GenBank/DDBJ databases">
        <authorList>
            <person name="Hodson N. C."/>
            <person name="Mongue J. A."/>
            <person name="Jaron S. K."/>
        </authorList>
    </citation>
    <scope>NUCLEOTIDE SEQUENCE</scope>
</reference>
<name>A0A8J2KB81_9HEXA</name>
<evidence type="ECO:0000313" key="2">
    <source>
        <dbReference type="Proteomes" id="UP000708208"/>
    </source>
</evidence>
<dbReference type="EMBL" id="CAJVCH010242137">
    <property type="protein sequence ID" value="CAG7733033.1"/>
    <property type="molecule type" value="Genomic_DNA"/>
</dbReference>
<gene>
    <name evidence="1" type="ORF">AFUS01_LOCUS21504</name>
</gene>
<evidence type="ECO:0000313" key="1">
    <source>
        <dbReference type="EMBL" id="CAG7733033.1"/>
    </source>
</evidence>
<dbReference type="Proteomes" id="UP000708208">
    <property type="component" value="Unassembled WGS sequence"/>
</dbReference>
<organism evidence="1 2">
    <name type="scientific">Allacma fusca</name>
    <dbReference type="NCBI Taxonomy" id="39272"/>
    <lineage>
        <taxon>Eukaryota</taxon>
        <taxon>Metazoa</taxon>
        <taxon>Ecdysozoa</taxon>
        <taxon>Arthropoda</taxon>
        <taxon>Hexapoda</taxon>
        <taxon>Collembola</taxon>
        <taxon>Symphypleona</taxon>
        <taxon>Sminthuridae</taxon>
        <taxon>Allacma</taxon>
    </lineage>
</organism>
<dbReference type="AlphaFoldDB" id="A0A8J2KB81"/>
<keyword evidence="2" id="KW-1185">Reference proteome</keyword>
<comment type="caution">
    <text evidence="1">The sequence shown here is derived from an EMBL/GenBank/DDBJ whole genome shotgun (WGS) entry which is preliminary data.</text>
</comment>
<proteinExistence type="predicted"/>
<protein>
    <submittedName>
        <fullName evidence="1">Uncharacterized protein</fullName>
    </submittedName>
</protein>